<dbReference type="RefSeq" id="WP_067994505.1">
    <property type="nucleotide sequence ID" value="NZ_CP015596.1"/>
</dbReference>
<dbReference type="InterPro" id="IPR025164">
    <property type="entry name" value="Toastrack_DUF4097"/>
</dbReference>
<feature type="domain" description="DUF4097" evidence="2">
    <location>
        <begin position="204"/>
        <end position="282"/>
    </location>
</feature>
<evidence type="ECO:0000313" key="4">
    <source>
        <dbReference type="Proteomes" id="UP000077143"/>
    </source>
</evidence>
<dbReference type="OrthoDB" id="4620851at2"/>
<protein>
    <recommendedName>
        <fullName evidence="2">DUF4097 domain-containing protein</fullName>
    </recommendedName>
</protein>
<evidence type="ECO:0000259" key="2">
    <source>
        <dbReference type="Pfam" id="PF13349"/>
    </source>
</evidence>
<keyword evidence="1" id="KW-1133">Transmembrane helix</keyword>
<dbReference type="Proteomes" id="UP000077143">
    <property type="component" value="Chromosome"/>
</dbReference>
<keyword evidence="1" id="KW-0472">Membrane</keyword>
<feature type="transmembrane region" description="Helical" evidence="1">
    <location>
        <begin position="20"/>
        <end position="47"/>
    </location>
</feature>
<dbReference type="STRING" id="1682113.A7U43_10545"/>
<dbReference type="EMBL" id="CP015596">
    <property type="protein sequence ID" value="ANE79704.1"/>
    <property type="molecule type" value="Genomic_DNA"/>
</dbReference>
<dbReference type="Pfam" id="PF13349">
    <property type="entry name" value="DUF4097"/>
    <property type="match status" value="1"/>
</dbReference>
<keyword evidence="4" id="KW-1185">Reference proteome</keyword>
<dbReference type="AlphaFoldDB" id="A0A172ULQ6"/>
<name>A0A172ULQ6_9MYCO</name>
<proteinExistence type="predicted"/>
<organism evidence="3 4">
    <name type="scientific">Mycobacterium adipatum</name>
    <dbReference type="NCBI Taxonomy" id="1682113"/>
    <lineage>
        <taxon>Bacteria</taxon>
        <taxon>Bacillati</taxon>
        <taxon>Actinomycetota</taxon>
        <taxon>Actinomycetes</taxon>
        <taxon>Mycobacteriales</taxon>
        <taxon>Mycobacteriaceae</taxon>
        <taxon>Mycobacterium</taxon>
    </lineage>
</organism>
<reference evidence="3 4" key="1">
    <citation type="submission" date="2016-05" db="EMBL/GenBank/DDBJ databases">
        <title>Complete genome sequence of a phthalic acid esters degrading Mycobacterium sp. YC-RL4.</title>
        <authorList>
            <person name="Ren L."/>
            <person name="Fan S."/>
            <person name="Ruth N."/>
            <person name="Jia Y."/>
            <person name="Wang J."/>
            <person name="Qiao C."/>
        </authorList>
    </citation>
    <scope>NUCLEOTIDE SEQUENCE [LARGE SCALE GENOMIC DNA]</scope>
    <source>
        <strain evidence="3 4">YC-RL4</strain>
    </source>
</reference>
<evidence type="ECO:0000313" key="3">
    <source>
        <dbReference type="EMBL" id="ANE79704.1"/>
    </source>
</evidence>
<keyword evidence="1" id="KW-0812">Transmembrane</keyword>
<dbReference type="KEGG" id="madi:A7U43_10545"/>
<evidence type="ECO:0000256" key="1">
    <source>
        <dbReference type="SAM" id="Phobius"/>
    </source>
</evidence>
<accession>A0A172ULQ6</accession>
<sequence>MTTTLTAPGPPPVSPGGRTAVRAALVIAATAIVAVTVALLSAAAWGLSSLRLVTDHQNLPAGMRTLTVDTAGAPTAVRIVTDRDATEPRIDLRMVTTQRDDRDELAVTSSGDDTQIRVDAQPGMLSFGDPGEITITVPPDLGRRLAVTVRQETGLLIADADLDVLTATNTDGAVLLSGTVRRIEVRGRDSEVHARRAVSVTESFIAETRDGDVQMRFAEVPSQIEASTRDGDIDIALPEPGPYLVRAQSGDGSARVRVPQTTDAARASATVTATTRNGDISVDPLRVIDR</sequence>
<gene>
    <name evidence="3" type="ORF">A7U43_10545</name>
</gene>